<dbReference type="InterPro" id="IPR033966">
    <property type="entry name" value="RuBisCO"/>
</dbReference>
<dbReference type="PANTHER" id="PTHR42704">
    <property type="entry name" value="RIBULOSE BISPHOSPHATE CARBOXYLASE"/>
    <property type="match status" value="1"/>
</dbReference>
<evidence type="ECO:0000313" key="6">
    <source>
        <dbReference type="Proteomes" id="UP000187609"/>
    </source>
</evidence>
<dbReference type="GO" id="GO:0000287">
    <property type="term" value="F:magnesium ion binding"/>
    <property type="evidence" value="ECO:0007669"/>
    <property type="project" value="InterPro"/>
</dbReference>
<feature type="compositionally biased region" description="Basic and acidic residues" evidence="2">
    <location>
        <begin position="436"/>
        <end position="448"/>
    </location>
</feature>
<accession>A0A1J6IDB3</accession>
<dbReference type="Gene3D" id="3.20.20.110">
    <property type="entry name" value="Ribulose bisphosphate carboxylase, large subunit, C-terminal domain"/>
    <property type="match status" value="1"/>
</dbReference>
<feature type="region of interest" description="Disordered" evidence="2">
    <location>
        <begin position="432"/>
        <end position="540"/>
    </location>
</feature>
<dbReference type="InterPro" id="IPR036376">
    <property type="entry name" value="RuBisCO_lsu_C_sf"/>
</dbReference>
<dbReference type="Pfam" id="PF14111">
    <property type="entry name" value="DUF4283"/>
    <property type="match status" value="1"/>
</dbReference>
<dbReference type="STRING" id="49451.A0A1J6IDB3"/>
<dbReference type="Gramene" id="OIT02594">
    <property type="protein sequence ID" value="OIT02594"/>
    <property type="gene ID" value="A4A49_52846"/>
</dbReference>
<dbReference type="AlphaFoldDB" id="A0A1J6IDB3"/>
<dbReference type="EMBL" id="MJEQ01037188">
    <property type="protein sequence ID" value="OIT02594.1"/>
    <property type="molecule type" value="Genomic_DNA"/>
</dbReference>
<dbReference type="SUPFAM" id="SSF51649">
    <property type="entry name" value="RuBisCo, C-terminal domain"/>
    <property type="match status" value="1"/>
</dbReference>
<gene>
    <name evidence="5" type="primary">RBCL</name>
    <name evidence="5" type="ORF">A4A49_52846</name>
</gene>
<proteinExistence type="predicted"/>
<dbReference type="Proteomes" id="UP000187609">
    <property type="component" value="Unassembled WGS sequence"/>
</dbReference>
<dbReference type="PANTHER" id="PTHR42704:SF16">
    <property type="entry name" value="RIBULOSE BISPHOSPHATE CARBOXYLASE LARGE CHAIN"/>
    <property type="match status" value="1"/>
</dbReference>
<protein>
    <submittedName>
        <fullName evidence="5">Ribulose bisphosphate carboxylase large chain</fullName>
    </submittedName>
</protein>
<comment type="caution">
    <text evidence="5">The sequence shown here is derived from an EMBL/GenBank/DDBJ whole genome shotgun (WGS) entry which is preliminary data.</text>
</comment>
<evidence type="ECO:0000256" key="1">
    <source>
        <dbReference type="ARBA" id="ARBA00022990"/>
    </source>
</evidence>
<feature type="compositionally biased region" description="Polar residues" evidence="2">
    <location>
        <begin position="459"/>
        <end position="490"/>
    </location>
</feature>
<organism evidence="5 6">
    <name type="scientific">Nicotiana attenuata</name>
    <name type="common">Coyote tobacco</name>
    <dbReference type="NCBI Taxonomy" id="49451"/>
    <lineage>
        <taxon>Eukaryota</taxon>
        <taxon>Viridiplantae</taxon>
        <taxon>Streptophyta</taxon>
        <taxon>Embryophyta</taxon>
        <taxon>Tracheophyta</taxon>
        <taxon>Spermatophyta</taxon>
        <taxon>Magnoliopsida</taxon>
        <taxon>eudicotyledons</taxon>
        <taxon>Gunneridae</taxon>
        <taxon>Pentapetalae</taxon>
        <taxon>asterids</taxon>
        <taxon>lamiids</taxon>
        <taxon>Solanales</taxon>
        <taxon>Solanaceae</taxon>
        <taxon>Nicotianoideae</taxon>
        <taxon>Nicotianeae</taxon>
        <taxon>Nicotiana</taxon>
    </lineage>
</organism>
<dbReference type="SMR" id="A0A1J6IDB3"/>
<sequence length="540" mass="60435">MHDYTREFTTNTSLAHYCRDNGLLPHIHRAMHAVIDRQKNHGIHFRVLAKALRMSGGDHIRSGTVVGKLEGERDITLGFVDLLRDDFVEQDRSVLPVASGGIHVWHMPALTEIFGDDFVLQFGGGTLGHPWGNAPGVVANRVALEACVQARNEGRDLAQEGNEIIREACKWSPELAASCEVWKEIPKDPPTDIRPPVAIPPDPKTSYSTAVAGTSSSCNTTNTNTVVARQTTNNGKPAVIFKASEYYGLLEENCKWTLVGKFTMGRPKIETIRTKFIEQIPLKGKVRIGAYDYRHVFIEFNNEADFNTGYFQQFMRISGALMRMFKWSLDFDPNEETSLPLFGQVLEQIGTPMKEDIAIVARTRPHIAKVRVEVDLMKSLPDSVFVGNEGDTTGLKGRDKKLEYEGVPAFCKTCKLQGHDFGRYKADIVGAQTRNENQKDDGFTQVRKERNKKKKAFQAESSNTNNNEAKQTDMKQLQSPHDQTTPQNRNIQEKEPAKDNLVGKNDGTTTIQGKGANPNKNNSRNKKKKTKKADYPMSES</sequence>
<dbReference type="GO" id="GO:0016984">
    <property type="term" value="F:ribulose-bisphosphate carboxylase activity"/>
    <property type="evidence" value="ECO:0007669"/>
    <property type="project" value="InterPro"/>
</dbReference>
<keyword evidence="1" id="KW-0007">Acetylation</keyword>
<evidence type="ECO:0000259" key="3">
    <source>
        <dbReference type="Pfam" id="PF00016"/>
    </source>
</evidence>
<evidence type="ECO:0000256" key="2">
    <source>
        <dbReference type="SAM" id="MobiDB-lite"/>
    </source>
</evidence>
<reference evidence="5" key="1">
    <citation type="submission" date="2016-11" db="EMBL/GenBank/DDBJ databases">
        <title>The genome of Nicotiana attenuata.</title>
        <authorList>
            <person name="Xu S."/>
            <person name="Brockmoeller T."/>
            <person name="Gaquerel E."/>
            <person name="Navarro A."/>
            <person name="Kuhl H."/>
            <person name="Gase K."/>
            <person name="Ling Z."/>
            <person name="Zhou W."/>
            <person name="Kreitzer C."/>
            <person name="Stanke M."/>
            <person name="Tang H."/>
            <person name="Lyons E."/>
            <person name="Pandey P."/>
            <person name="Pandey S.P."/>
            <person name="Timmermann B."/>
            <person name="Baldwin I.T."/>
        </authorList>
    </citation>
    <scope>NUCLEOTIDE SEQUENCE [LARGE SCALE GENOMIC DNA]</scope>
    <source>
        <strain evidence="5">UT</strain>
    </source>
</reference>
<keyword evidence="6" id="KW-1185">Reference proteome</keyword>
<dbReference type="InterPro" id="IPR025558">
    <property type="entry name" value="DUF4283"/>
</dbReference>
<dbReference type="InterPro" id="IPR000685">
    <property type="entry name" value="RuBisCO_lsu_C"/>
</dbReference>
<evidence type="ECO:0000313" key="5">
    <source>
        <dbReference type="EMBL" id="OIT02594.1"/>
    </source>
</evidence>
<evidence type="ECO:0000259" key="4">
    <source>
        <dbReference type="Pfam" id="PF14111"/>
    </source>
</evidence>
<name>A0A1J6IDB3_NICAT</name>
<dbReference type="Pfam" id="PF00016">
    <property type="entry name" value="RuBisCO_large"/>
    <property type="match status" value="1"/>
</dbReference>
<feature type="domain" description="DUF4283" evidence="4">
    <location>
        <begin position="251"/>
        <end position="335"/>
    </location>
</feature>
<feature type="domain" description="Ribulose bisphosphate carboxylase large subunit C-terminal" evidence="3">
    <location>
        <begin position="1"/>
        <end position="182"/>
    </location>
</feature>